<evidence type="ECO:0000259" key="1">
    <source>
        <dbReference type="PROSITE" id="PS51736"/>
    </source>
</evidence>
<dbReference type="Proteomes" id="UP001336122">
    <property type="component" value="Unassembled WGS sequence"/>
</dbReference>
<dbReference type="EMBL" id="JARTIK010000001">
    <property type="protein sequence ID" value="MED4677538.1"/>
    <property type="molecule type" value="Genomic_DNA"/>
</dbReference>
<name>A0ABU6P8A9_9BACI</name>
<proteinExistence type="predicted"/>
<reference evidence="2 3" key="1">
    <citation type="submission" date="2023-03" db="EMBL/GenBank/DDBJ databases">
        <title>Bacillus Genome Sequencing.</title>
        <authorList>
            <person name="Dunlap C."/>
        </authorList>
    </citation>
    <scope>NUCLEOTIDE SEQUENCE [LARGE SCALE GENOMIC DNA]</scope>
    <source>
        <strain evidence="2 3">NRS-319</strain>
    </source>
</reference>
<keyword evidence="3" id="KW-1185">Reference proteome</keyword>
<dbReference type="InterPro" id="IPR006119">
    <property type="entry name" value="Resolv_N"/>
</dbReference>
<accession>A0ABU6P8A9</accession>
<organism evidence="2 3">
    <name type="scientific">Bacillus nitratireducens</name>
    <dbReference type="NCBI Taxonomy" id="2026193"/>
    <lineage>
        <taxon>Bacteria</taxon>
        <taxon>Bacillati</taxon>
        <taxon>Bacillota</taxon>
        <taxon>Bacilli</taxon>
        <taxon>Bacillales</taxon>
        <taxon>Bacillaceae</taxon>
        <taxon>Bacillus</taxon>
        <taxon>Bacillus cereus group</taxon>
    </lineage>
</organism>
<sequence>MGCGRCIDNKKTTFAEFERDMIVERTQEGKAVARQKADFREGRPTIAKAQIDTAMMLLKDNSIRKVDRGN</sequence>
<gene>
    <name evidence="2" type="ORF">P9485_06655</name>
</gene>
<evidence type="ECO:0000313" key="3">
    <source>
        <dbReference type="Proteomes" id="UP001336122"/>
    </source>
</evidence>
<comment type="caution">
    <text evidence="2">The sequence shown here is derived from an EMBL/GenBank/DDBJ whole genome shotgun (WGS) entry which is preliminary data.</text>
</comment>
<evidence type="ECO:0000313" key="2">
    <source>
        <dbReference type="EMBL" id="MED4677538.1"/>
    </source>
</evidence>
<dbReference type="RefSeq" id="WP_002100064.1">
    <property type="nucleotide sequence ID" value="NZ_JARLYH010000016.1"/>
</dbReference>
<dbReference type="PROSITE" id="PS51736">
    <property type="entry name" value="RECOMBINASES_3"/>
    <property type="match status" value="1"/>
</dbReference>
<feature type="domain" description="Resolvase/invertase-type recombinase catalytic" evidence="1">
    <location>
        <begin position="1"/>
        <end position="37"/>
    </location>
</feature>
<protein>
    <recommendedName>
        <fullName evidence="1">Resolvase/invertase-type recombinase catalytic domain-containing protein</fullName>
    </recommendedName>
</protein>